<evidence type="ECO:0000256" key="1">
    <source>
        <dbReference type="SAM" id="Phobius"/>
    </source>
</evidence>
<keyword evidence="1" id="KW-0812">Transmembrane</keyword>
<comment type="caution">
    <text evidence="2">The sequence shown here is derived from an EMBL/GenBank/DDBJ whole genome shotgun (WGS) entry which is preliminary data.</text>
</comment>
<proteinExistence type="predicted"/>
<keyword evidence="1" id="KW-0472">Membrane</keyword>
<keyword evidence="3" id="KW-1185">Reference proteome</keyword>
<feature type="transmembrane region" description="Helical" evidence="1">
    <location>
        <begin position="24"/>
        <end position="44"/>
    </location>
</feature>
<keyword evidence="1" id="KW-1133">Transmembrane helix</keyword>
<dbReference type="EMBL" id="JAULSU010000001">
    <property type="protein sequence ID" value="KAK0633255.1"/>
    <property type="molecule type" value="Genomic_DNA"/>
</dbReference>
<sequence length="156" mass="18118">MWWNVDLRYPSSLSLSSLICTRDIFFFVTILSHIFLVFAISFGLSKAHTTPVGANFIFLGWRFYCLITSIIFIMCARWNGFPDEARLKRWQEDEDLHYDSLAHGCDFCLYLYFSLPVQKSKGQPMLSGLCWTTKLRQLFILAPKSSVPQTWTQAIL</sequence>
<evidence type="ECO:0000313" key="2">
    <source>
        <dbReference type="EMBL" id="KAK0633255.1"/>
    </source>
</evidence>
<accession>A0AA39XHL8</accession>
<gene>
    <name evidence="2" type="ORF">B0T14DRAFT_60436</name>
</gene>
<reference evidence="2" key="1">
    <citation type="submission" date="2023-06" db="EMBL/GenBank/DDBJ databases">
        <title>Genome-scale phylogeny and comparative genomics of the fungal order Sordariales.</title>
        <authorList>
            <consortium name="Lawrence Berkeley National Laboratory"/>
            <person name="Hensen N."/>
            <person name="Bonometti L."/>
            <person name="Westerberg I."/>
            <person name="Brannstrom I.O."/>
            <person name="Guillou S."/>
            <person name="Cros-Aarteil S."/>
            <person name="Calhoun S."/>
            <person name="Haridas S."/>
            <person name="Kuo A."/>
            <person name="Mondo S."/>
            <person name="Pangilinan J."/>
            <person name="Riley R."/>
            <person name="Labutti K."/>
            <person name="Andreopoulos B."/>
            <person name="Lipzen A."/>
            <person name="Chen C."/>
            <person name="Yanf M."/>
            <person name="Daum C."/>
            <person name="Ng V."/>
            <person name="Clum A."/>
            <person name="Steindorff A."/>
            <person name="Ohm R."/>
            <person name="Martin F."/>
            <person name="Silar P."/>
            <person name="Natvig D."/>
            <person name="Lalanne C."/>
            <person name="Gautier V."/>
            <person name="Ament-Velasquez S.L."/>
            <person name="Kruys A."/>
            <person name="Hutchinson M.I."/>
            <person name="Powell A.J."/>
            <person name="Barry K."/>
            <person name="Miller A.N."/>
            <person name="Grigoriev I.V."/>
            <person name="Debuchy R."/>
            <person name="Gladieux P."/>
            <person name="Thoren M.H."/>
            <person name="Johannesson H."/>
        </authorList>
    </citation>
    <scope>NUCLEOTIDE SEQUENCE</scope>
    <source>
        <strain evidence="2">CBS 606.72</strain>
    </source>
</reference>
<dbReference type="AlphaFoldDB" id="A0AA39XHL8"/>
<feature type="transmembrane region" description="Helical" evidence="1">
    <location>
        <begin position="56"/>
        <end position="79"/>
    </location>
</feature>
<name>A0AA39XHL8_9PEZI</name>
<protein>
    <submittedName>
        <fullName evidence="2">Uncharacterized protein</fullName>
    </submittedName>
</protein>
<organism evidence="2 3">
    <name type="scientific">Immersiella caudata</name>
    <dbReference type="NCBI Taxonomy" id="314043"/>
    <lineage>
        <taxon>Eukaryota</taxon>
        <taxon>Fungi</taxon>
        <taxon>Dikarya</taxon>
        <taxon>Ascomycota</taxon>
        <taxon>Pezizomycotina</taxon>
        <taxon>Sordariomycetes</taxon>
        <taxon>Sordariomycetidae</taxon>
        <taxon>Sordariales</taxon>
        <taxon>Lasiosphaeriaceae</taxon>
        <taxon>Immersiella</taxon>
    </lineage>
</organism>
<dbReference type="Proteomes" id="UP001175000">
    <property type="component" value="Unassembled WGS sequence"/>
</dbReference>
<evidence type="ECO:0000313" key="3">
    <source>
        <dbReference type="Proteomes" id="UP001175000"/>
    </source>
</evidence>